<feature type="binding site" evidence="13">
    <location>
        <begin position="287"/>
        <end position="292"/>
    </location>
    <ligand>
        <name>a peptide</name>
        <dbReference type="ChEBI" id="CHEBI:60466"/>
    </ligand>
</feature>
<dbReference type="MEROPS" id="M01.031"/>
<proteinExistence type="inferred from homology"/>
<dbReference type="GO" id="GO:0016285">
    <property type="term" value="F:alanyl aminopeptidase activity"/>
    <property type="evidence" value="ECO:0007669"/>
    <property type="project" value="UniProtKB-EC"/>
</dbReference>
<keyword evidence="8 14" id="KW-0479">Metal-binding</keyword>
<evidence type="ECO:0000256" key="1">
    <source>
        <dbReference type="ARBA" id="ARBA00000098"/>
    </source>
</evidence>
<dbReference type="RefSeq" id="WP_009578591.1">
    <property type="nucleotide sequence ID" value="NZ_AMZN01000014.1"/>
</dbReference>
<feature type="binding site" evidence="13">
    <location>
        <begin position="579"/>
        <end position="581"/>
    </location>
    <ligand>
        <name>a peptide</name>
        <dbReference type="ChEBI" id="CHEBI:60466"/>
    </ligand>
</feature>
<gene>
    <name evidence="16" type="ORF">C900_00889</name>
</gene>
<dbReference type="Proteomes" id="UP000011135">
    <property type="component" value="Unassembled WGS sequence"/>
</dbReference>
<dbReference type="InterPro" id="IPR001930">
    <property type="entry name" value="Peptidase_M1"/>
</dbReference>
<evidence type="ECO:0000256" key="6">
    <source>
        <dbReference type="ARBA" id="ARBA00022490"/>
    </source>
</evidence>
<comment type="cofactor">
    <cofactor evidence="14">
        <name>Zn(2+)</name>
        <dbReference type="ChEBI" id="CHEBI:29105"/>
    </cofactor>
    <text evidence="14">Binds 1 zinc ion per subunit.</text>
</comment>
<comment type="caution">
    <text evidence="16">The sequence shown here is derived from an EMBL/GenBank/DDBJ whole genome shotgun (WGS) entry which is preliminary data.</text>
</comment>
<dbReference type="Gene3D" id="2.60.40.1730">
    <property type="entry name" value="tricorn interacting facor f3 domain"/>
    <property type="match status" value="1"/>
</dbReference>
<keyword evidence="6" id="KW-0963">Cytoplasm</keyword>
<accession>L8JXM0</accession>
<dbReference type="GO" id="GO:0008270">
    <property type="term" value="F:zinc ion binding"/>
    <property type="evidence" value="ECO:0007669"/>
    <property type="project" value="InterPro"/>
</dbReference>
<evidence type="ECO:0000256" key="11">
    <source>
        <dbReference type="ARBA" id="ARBA00023049"/>
    </source>
</evidence>
<evidence type="ECO:0000256" key="10">
    <source>
        <dbReference type="ARBA" id="ARBA00022833"/>
    </source>
</evidence>
<evidence type="ECO:0000256" key="3">
    <source>
        <dbReference type="ARBA" id="ARBA00010136"/>
    </source>
</evidence>
<evidence type="ECO:0000256" key="5">
    <source>
        <dbReference type="ARBA" id="ARBA00015611"/>
    </source>
</evidence>
<dbReference type="Gene3D" id="3.30.2010.30">
    <property type="match status" value="1"/>
</dbReference>
<dbReference type="Gene3D" id="1.25.40.320">
    <property type="entry name" value="Peptidase M1, leukotriene A4 hydrolase/aminopeptidase C-terminal domain"/>
    <property type="match status" value="1"/>
</dbReference>
<feature type="binding site" evidence="13">
    <location>
        <begin position="160"/>
        <end position="162"/>
    </location>
    <ligand>
        <name>a peptide</name>
        <dbReference type="ChEBI" id="CHEBI:60466"/>
    </ligand>
</feature>
<dbReference type="PRINTS" id="PR00756">
    <property type="entry name" value="ALADIPTASE"/>
</dbReference>
<evidence type="ECO:0000256" key="9">
    <source>
        <dbReference type="ARBA" id="ARBA00022801"/>
    </source>
</evidence>
<dbReference type="GO" id="GO:0005737">
    <property type="term" value="C:cytoplasm"/>
    <property type="evidence" value="ECO:0007669"/>
    <property type="project" value="UniProtKB-SubCell"/>
</dbReference>
<dbReference type="Pfam" id="PF01433">
    <property type="entry name" value="Peptidase_M1"/>
    <property type="match status" value="1"/>
</dbReference>
<dbReference type="PROSITE" id="PS51257">
    <property type="entry name" value="PROKAR_LIPOPROTEIN"/>
    <property type="match status" value="1"/>
</dbReference>
<feature type="binding site" evidence="14">
    <location>
        <position position="320"/>
    </location>
    <ligand>
        <name>Zn(2+)</name>
        <dbReference type="ChEBI" id="CHEBI:29105"/>
        <note>catalytic</note>
    </ligand>
</feature>
<evidence type="ECO:0000256" key="2">
    <source>
        <dbReference type="ARBA" id="ARBA00004496"/>
    </source>
</evidence>
<evidence type="ECO:0000256" key="4">
    <source>
        <dbReference type="ARBA" id="ARBA00012564"/>
    </source>
</evidence>
<dbReference type="PANTHER" id="PTHR45726:SF3">
    <property type="entry name" value="LEUKOTRIENE A-4 HYDROLASE"/>
    <property type="match status" value="1"/>
</dbReference>
<dbReference type="SMART" id="SM01263">
    <property type="entry name" value="Leuk-A4-hydro_C"/>
    <property type="match status" value="1"/>
</dbReference>
<dbReference type="InterPro" id="IPR014782">
    <property type="entry name" value="Peptidase_M1_dom"/>
</dbReference>
<dbReference type="FunFam" id="3.30.2010.30:FF:000001">
    <property type="entry name" value="Leukotriene A(4) hydrolase"/>
    <property type="match status" value="1"/>
</dbReference>
<dbReference type="InterPro" id="IPR016024">
    <property type="entry name" value="ARM-type_fold"/>
</dbReference>
<keyword evidence="11" id="KW-0482">Metalloprotease</keyword>
<feature type="domain" description="Peptidase M1 leukotriene A4 hydrolase/aminopeptidase C-terminal" evidence="15">
    <location>
        <begin position="485"/>
        <end position="623"/>
    </location>
</feature>
<dbReference type="GO" id="GO:0008237">
    <property type="term" value="F:metallopeptidase activity"/>
    <property type="evidence" value="ECO:0007669"/>
    <property type="project" value="UniProtKB-KW"/>
</dbReference>
<evidence type="ECO:0000256" key="13">
    <source>
        <dbReference type="PIRSR" id="PIRSR634015-2"/>
    </source>
</evidence>
<comment type="subcellular location">
    <subcellularLocation>
        <location evidence="2">Cytoplasm</location>
    </subcellularLocation>
</comment>
<dbReference type="Pfam" id="PF09127">
    <property type="entry name" value="Leuk-A4-hydro_C"/>
    <property type="match status" value="1"/>
</dbReference>
<dbReference type="CDD" id="cd09599">
    <property type="entry name" value="M1_LTA4H"/>
    <property type="match status" value="1"/>
</dbReference>
<dbReference type="InterPro" id="IPR015211">
    <property type="entry name" value="Peptidase_M1_C"/>
</dbReference>
<dbReference type="SUPFAM" id="SSF63737">
    <property type="entry name" value="Leukotriene A4 hydrolase N-terminal domain"/>
    <property type="match status" value="1"/>
</dbReference>
<feature type="binding site" evidence="14">
    <location>
        <position position="316"/>
    </location>
    <ligand>
        <name>Zn(2+)</name>
        <dbReference type="ChEBI" id="CHEBI:29105"/>
        <note>catalytic</note>
    </ligand>
</feature>
<keyword evidence="7" id="KW-0645">Protease</keyword>
<dbReference type="PANTHER" id="PTHR45726">
    <property type="entry name" value="LEUKOTRIENE A-4 HYDROLASE"/>
    <property type="match status" value="1"/>
</dbReference>
<comment type="similarity">
    <text evidence="3">Belongs to the peptidase M1 family.</text>
</comment>
<evidence type="ECO:0000313" key="16">
    <source>
        <dbReference type="EMBL" id="ELR72928.1"/>
    </source>
</evidence>
<reference evidence="16 17" key="1">
    <citation type="submission" date="2012-12" db="EMBL/GenBank/DDBJ databases">
        <title>Genome assembly of Fulvivirga imtechensis AK7.</title>
        <authorList>
            <person name="Nupur N."/>
            <person name="Khatri I."/>
            <person name="Kumar R."/>
            <person name="Subramanian S."/>
            <person name="Pinnaka A."/>
        </authorList>
    </citation>
    <scope>NUCLEOTIDE SEQUENCE [LARGE SCALE GENOMIC DNA]</scope>
    <source>
        <strain evidence="16 17">AK7</strain>
    </source>
</reference>
<dbReference type="OrthoDB" id="100605at2"/>
<dbReference type="SUPFAM" id="SSF48371">
    <property type="entry name" value="ARM repeat"/>
    <property type="match status" value="1"/>
</dbReference>
<evidence type="ECO:0000259" key="15">
    <source>
        <dbReference type="SMART" id="SM01263"/>
    </source>
</evidence>
<name>L8JXM0_9BACT</name>
<keyword evidence="10 14" id="KW-0862">Zinc</keyword>
<comment type="catalytic activity">
    <reaction evidence="1">
        <text>Release of an N-terminal amino acid, Xaa-|-Yaa- from a peptide, amide or arylamide. Xaa is preferably Ala, but may be most amino acids including Pro (slow action). When a terminal hydrophobic residue is followed by a prolyl residue, the two may be released as an intact Xaa-Pro dipeptide.</text>
        <dbReference type="EC" id="3.4.11.2"/>
    </reaction>
</comment>
<dbReference type="InterPro" id="IPR045357">
    <property type="entry name" value="Aminopeptidase_N-like_N"/>
</dbReference>
<feature type="active site" description="Proton acceptor" evidence="12">
    <location>
        <position position="317"/>
    </location>
</feature>
<dbReference type="InterPro" id="IPR034015">
    <property type="entry name" value="M1_LTA4H"/>
</dbReference>
<dbReference type="eggNOG" id="COG0308">
    <property type="taxonomic scope" value="Bacteria"/>
</dbReference>
<dbReference type="GO" id="GO:0006508">
    <property type="term" value="P:proteolysis"/>
    <property type="evidence" value="ECO:0007669"/>
    <property type="project" value="UniProtKB-KW"/>
</dbReference>
<dbReference type="InterPro" id="IPR038502">
    <property type="entry name" value="M1_LTA-4_hydro/amino_C_sf"/>
</dbReference>
<dbReference type="Pfam" id="PF17900">
    <property type="entry name" value="Peptidase_M1_N"/>
    <property type="match status" value="1"/>
</dbReference>
<dbReference type="Gene3D" id="1.10.390.10">
    <property type="entry name" value="Neutral Protease Domain 2"/>
    <property type="match status" value="1"/>
</dbReference>
<dbReference type="InterPro" id="IPR027268">
    <property type="entry name" value="Peptidase_M4/M1_CTD_sf"/>
</dbReference>
<dbReference type="InterPro" id="IPR042097">
    <property type="entry name" value="Aminopeptidase_N-like_N_sf"/>
</dbReference>
<dbReference type="EMBL" id="AMZN01000014">
    <property type="protein sequence ID" value="ELR72928.1"/>
    <property type="molecule type" value="Genomic_DNA"/>
</dbReference>
<evidence type="ECO:0000256" key="8">
    <source>
        <dbReference type="ARBA" id="ARBA00022723"/>
    </source>
</evidence>
<dbReference type="AlphaFoldDB" id="L8JXM0"/>
<evidence type="ECO:0000256" key="7">
    <source>
        <dbReference type="ARBA" id="ARBA00022670"/>
    </source>
</evidence>
<sequence>MLNRIKYLIILLAAISACQSEKKDEPTSDMKIEDPHSYARPQESVVKHLAWDAKVDFDTRKITAKATLTVENIEDAERLILDTKDLDIEKVTVGEGESEKEVTYKLGKKDEIMGSPLEISITPEVERVNIYYTTSEGAEALQWLAPVQTAGKEHPFLFTQSQAILARTWVPIQDSPGIRFTYTAKVRVPAPLMALMSAENPQKKSADGFYEFKMDQPIPAYLLALAVGNLEFQEIGPRTGVYAEPSVIDDAKYEFGELEEMVTAAEELYGPYQWERYDLLVLPPSFPFGGMENPRLTFATPTILAGDRSLTSLVAHELAHSWSGNLVTNATWNDFWLNEGFTVYFEQRIMEKLYGRDYSEMLASLAAQDLVEEVETMREQGKEADTRLKLELEGRNPDDGVTSIAYDKGYLFLRYLEEAAGRDAFDRFLKDYFERNAFRVMTTEEFIDQLDTHLIEKERLNIGEVKINEWIYHPRLPDDVPAPQSDRFVFVNKELEKFMGGTPANQLDTTGWSSHEWLHFVRSLPAELEEGKMTELDKTFGFTQTGNSEVLMAWLLQVIKHEYEAAYVKLEHFLVHTGRRKFLTPLYGELIKTEEGKKMAQEIYKKARPNYHFVATNTIDEMLGGQPKQ</sequence>
<dbReference type="STRING" id="1237149.C900_00889"/>
<feature type="binding site" evidence="14">
    <location>
        <position position="339"/>
    </location>
    <ligand>
        <name>Zn(2+)</name>
        <dbReference type="ChEBI" id="CHEBI:29105"/>
        <note>catalytic</note>
    </ligand>
</feature>
<dbReference type="InterPro" id="IPR049980">
    <property type="entry name" value="LTA4H_cat"/>
</dbReference>
<evidence type="ECO:0000256" key="12">
    <source>
        <dbReference type="PIRSR" id="PIRSR634015-1"/>
    </source>
</evidence>
<dbReference type="SUPFAM" id="SSF55486">
    <property type="entry name" value="Metalloproteases ('zincins'), catalytic domain"/>
    <property type="match status" value="1"/>
</dbReference>
<protein>
    <recommendedName>
        <fullName evidence="5">Aminopeptidase N</fullName>
        <ecNumber evidence="4">3.4.11.2</ecNumber>
    </recommendedName>
</protein>
<keyword evidence="9" id="KW-0378">Hydrolase</keyword>
<evidence type="ECO:0000256" key="14">
    <source>
        <dbReference type="PIRSR" id="PIRSR634015-3"/>
    </source>
</evidence>
<dbReference type="EC" id="3.4.11.2" evidence="4"/>
<organism evidence="16 17">
    <name type="scientific">Fulvivirga imtechensis AK7</name>
    <dbReference type="NCBI Taxonomy" id="1237149"/>
    <lineage>
        <taxon>Bacteria</taxon>
        <taxon>Pseudomonadati</taxon>
        <taxon>Bacteroidota</taxon>
        <taxon>Cytophagia</taxon>
        <taxon>Cytophagales</taxon>
        <taxon>Fulvivirgaceae</taxon>
        <taxon>Fulvivirga</taxon>
    </lineage>
</organism>
<evidence type="ECO:0000313" key="17">
    <source>
        <dbReference type="Proteomes" id="UP000011135"/>
    </source>
</evidence>
<keyword evidence="16" id="KW-0031">Aminopeptidase</keyword>
<feature type="active site" description="Proton donor" evidence="12">
    <location>
        <position position="406"/>
    </location>
</feature>
<keyword evidence="17" id="KW-1185">Reference proteome</keyword>